<dbReference type="InterPro" id="IPR002110">
    <property type="entry name" value="Ankyrin_rpt"/>
</dbReference>
<accession>A0A9N8EAH3</accession>
<dbReference type="PANTHER" id="PTHR46586:SF3">
    <property type="entry name" value="ANKYRIN REPEAT-CONTAINING PROTEIN"/>
    <property type="match status" value="1"/>
</dbReference>
<name>A0A9N8EAH3_9STRA</name>
<protein>
    <recommendedName>
        <fullName evidence="3">Ankyrin repeat-containing domain</fullName>
    </recommendedName>
</protein>
<keyword evidence="2" id="KW-1185">Reference proteome</keyword>
<evidence type="ECO:0000313" key="2">
    <source>
        <dbReference type="Proteomes" id="UP001153069"/>
    </source>
</evidence>
<gene>
    <name evidence="1" type="ORF">SEMRO_883_G215441.1</name>
</gene>
<dbReference type="Gene3D" id="1.25.40.20">
    <property type="entry name" value="Ankyrin repeat-containing domain"/>
    <property type="match status" value="1"/>
</dbReference>
<dbReference type="Pfam" id="PF13637">
    <property type="entry name" value="Ank_4"/>
    <property type="match status" value="1"/>
</dbReference>
<evidence type="ECO:0000313" key="1">
    <source>
        <dbReference type="EMBL" id="CAB9517821.1"/>
    </source>
</evidence>
<proteinExistence type="predicted"/>
<sequence>MTKTTANNALEALNACHDVILQLEEDGDSVQLCQFLEAMKHTTKLAEDRQQTRADQAQQKPRPGDQALISTLFDQEDIWVNNILPFLGMGQYAFVGAINKRMNATYKEYCGTVKSPPKVKIPDQSTTSLRNQATNPIACVRIQVTRPATSTDSFYGAAFCNIPCMEYWLADQSPNKGPARDDVCAVIARLEVFQCLNRPTHMGFHGVNLPALLPTSWTLGSFEVGCRKGLCLEHSHMCCCSSRRELDVLKWLHENGCNWDYTTAHKAALGGHLDLLKWARARGCPWDNMTCAYAALGNHLEVLKWVRATTDGRLGNHICAGAAAAGNLEVLKWARANGCAFTITVCTFAAGVGNLEMLTWAREHGAPGMK</sequence>
<dbReference type="AlphaFoldDB" id="A0A9N8EAH3"/>
<dbReference type="InterPro" id="IPR052050">
    <property type="entry name" value="SecEffector_AnkRepeat"/>
</dbReference>
<dbReference type="SUPFAM" id="SSF140860">
    <property type="entry name" value="Pseudo ankyrin repeat-like"/>
    <property type="match status" value="1"/>
</dbReference>
<dbReference type="InterPro" id="IPR036770">
    <property type="entry name" value="Ankyrin_rpt-contain_sf"/>
</dbReference>
<evidence type="ECO:0008006" key="3">
    <source>
        <dbReference type="Google" id="ProtNLM"/>
    </source>
</evidence>
<dbReference type="PANTHER" id="PTHR46586">
    <property type="entry name" value="ANKYRIN REPEAT-CONTAINING PROTEIN"/>
    <property type="match status" value="1"/>
</dbReference>
<dbReference type="EMBL" id="CAICTM010000882">
    <property type="protein sequence ID" value="CAB9517821.1"/>
    <property type="molecule type" value="Genomic_DNA"/>
</dbReference>
<organism evidence="1 2">
    <name type="scientific">Seminavis robusta</name>
    <dbReference type="NCBI Taxonomy" id="568900"/>
    <lineage>
        <taxon>Eukaryota</taxon>
        <taxon>Sar</taxon>
        <taxon>Stramenopiles</taxon>
        <taxon>Ochrophyta</taxon>
        <taxon>Bacillariophyta</taxon>
        <taxon>Bacillariophyceae</taxon>
        <taxon>Bacillariophycidae</taxon>
        <taxon>Naviculales</taxon>
        <taxon>Naviculaceae</taxon>
        <taxon>Seminavis</taxon>
    </lineage>
</organism>
<comment type="caution">
    <text evidence="1">The sequence shown here is derived from an EMBL/GenBank/DDBJ whole genome shotgun (WGS) entry which is preliminary data.</text>
</comment>
<reference evidence="1" key="1">
    <citation type="submission" date="2020-06" db="EMBL/GenBank/DDBJ databases">
        <authorList>
            <consortium name="Plant Systems Biology data submission"/>
        </authorList>
    </citation>
    <scope>NUCLEOTIDE SEQUENCE</scope>
    <source>
        <strain evidence="1">D6</strain>
    </source>
</reference>
<dbReference type="Proteomes" id="UP001153069">
    <property type="component" value="Unassembled WGS sequence"/>
</dbReference>